<dbReference type="Gene3D" id="3.40.50.1970">
    <property type="match status" value="1"/>
</dbReference>
<evidence type="ECO:0000313" key="4">
    <source>
        <dbReference type="Proteomes" id="UP001243623"/>
    </source>
</evidence>
<dbReference type="InterPro" id="IPR044731">
    <property type="entry name" value="BDH-like"/>
</dbReference>
<feature type="domain" description="Alcohol dehydrogenase iron-type/glycerol dehydrogenase GldA" evidence="2">
    <location>
        <begin position="14"/>
        <end position="87"/>
    </location>
</feature>
<dbReference type="Proteomes" id="UP001243623">
    <property type="component" value="Chromosome"/>
</dbReference>
<accession>A0A9Y2AIM2</accession>
<gene>
    <name evidence="3" type="ORF">P3F81_04275</name>
</gene>
<evidence type="ECO:0000259" key="2">
    <source>
        <dbReference type="Pfam" id="PF00465"/>
    </source>
</evidence>
<dbReference type="GO" id="GO:0005829">
    <property type="term" value="C:cytosol"/>
    <property type="evidence" value="ECO:0007669"/>
    <property type="project" value="TreeGrafter"/>
</dbReference>
<protein>
    <submittedName>
        <fullName evidence="3">Iron-containing alcohol dehydrogenase</fullName>
        <ecNumber evidence="3">1.1.1.1</ecNumber>
    </submittedName>
</protein>
<organism evidence="3 4">
    <name type="scientific">Selenobaculum gibii</name>
    <dbReference type="NCBI Taxonomy" id="3054208"/>
    <lineage>
        <taxon>Bacteria</taxon>
        <taxon>Bacillati</taxon>
        <taxon>Bacillota</taxon>
        <taxon>Negativicutes</taxon>
        <taxon>Selenomonadales</taxon>
        <taxon>Selenomonadaceae</taxon>
        <taxon>Selenobaculum</taxon>
    </lineage>
</organism>
<dbReference type="AlphaFoldDB" id="A0A9Y2AIM2"/>
<dbReference type="InterPro" id="IPR001670">
    <property type="entry name" value="ADH_Fe/GldA"/>
</dbReference>
<dbReference type="SUPFAM" id="SSF56796">
    <property type="entry name" value="Dehydroquinate synthase-like"/>
    <property type="match status" value="1"/>
</dbReference>
<evidence type="ECO:0000313" key="3">
    <source>
        <dbReference type="EMBL" id="WIW71529.1"/>
    </source>
</evidence>
<sequence>MIVLIARNFQFVNPTKIIFRKGEIIQLSKEIPLNSKVLVLYGGGSVPKSGLLQSIKDVLQNFYVGEFGGIEPNPTYETLMKAEKAVKILQYGERVWNITGDMPEKEKINLAMN</sequence>
<dbReference type="GO" id="GO:1990362">
    <property type="term" value="F:butanol dehydrogenase (NAD+) activity"/>
    <property type="evidence" value="ECO:0007669"/>
    <property type="project" value="InterPro"/>
</dbReference>
<dbReference type="PANTHER" id="PTHR43633:SF1">
    <property type="entry name" value="ALCOHOL DEHYDROGENASE YQHD"/>
    <property type="match status" value="1"/>
</dbReference>
<reference evidence="3" key="1">
    <citation type="submission" date="2023-03" db="EMBL/GenBank/DDBJ databases">
        <title>Selenobaculum gbiensis gen. nov. sp. nov., a new bacterium isolated from the gut microbiota of IBD patient.</title>
        <authorList>
            <person name="Yeo S."/>
            <person name="Park H."/>
            <person name="Huh C.S."/>
        </authorList>
    </citation>
    <scope>NUCLEOTIDE SEQUENCE</scope>
    <source>
        <strain evidence="3">ICN-92133</strain>
    </source>
</reference>
<dbReference type="RefSeq" id="WP_147667907.1">
    <property type="nucleotide sequence ID" value="NZ_CP120678.1"/>
</dbReference>
<keyword evidence="1 3" id="KW-0560">Oxidoreductase</keyword>
<proteinExistence type="predicted"/>
<dbReference type="EC" id="1.1.1.1" evidence="3"/>
<dbReference type="GO" id="GO:0008106">
    <property type="term" value="F:alcohol dehydrogenase (NADP+) activity"/>
    <property type="evidence" value="ECO:0007669"/>
    <property type="project" value="TreeGrafter"/>
</dbReference>
<name>A0A9Y2AIM2_9FIRM</name>
<evidence type="ECO:0000256" key="1">
    <source>
        <dbReference type="ARBA" id="ARBA00023002"/>
    </source>
</evidence>
<keyword evidence="4" id="KW-1185">Reference proteome</keyword>
<dbReference type="KEGG" id="sgbi:P3F81_04275"/>
<dbReference type="GO" id="GO:0046872">
    <property type="term" value="F:metal ion binding"/>
    <property type="evidence" value="ECO:0007669"/>
    <property type="project" value="InterPro"/>
</dbReference>
<dbReference type="PANTHER" id="PTHR43633">
    <property type="entry name" value="ALCOHOL DEHYDROGENASE YQHD"/>
    <property type="match status" value="1"/>
</dbReference>
<dbReference type="EMBL" id="CP120678">
    <property type="protein sequence ID" value="WIW71529.1"/>
    <property type="molecule type" value="Genomic_DNA"/>
</dbReference>
<dbReference type="GO" id="GO:1990002">
    <property type="term" value="F:methylglyoxal reductase (NADPH) (acetol producing) activity"/>
    <property type="evidence" value="ECO:0007669"/>
    <property type="project" value="TreeGrafter"/>
</dbReference>
<dbReference type="Pfam" id="PF00465">
    <property type="entry name" value="Fe-ADH"/>
    <property type="match status" value="1"/>
</dbReference>